<dbReference type="PANTHER" id="PTHR33445:SF2">
    <property type="entry name" value="ATP SYNTHASE SUBUNIT B', CHLOROPLASTIC"/>
    <property type="match status" value="1"/>
</dbReference>
<dbReference type="GO" id="GO:0045259">
    <property type="term" value="C:proton-transporting ATP synthase complex"/>
    <property type="evidence" value="ECO:0007669"/>
    <property type="project" value="UniProtKB-KW"/>
</dbReference>
<keyword evidence="3 13" id="KW-0138">CF(0)</keyword>
<protein>
    <recommendedName>
        <fullName evidence="13">ATP synthase subunit b</fullName>
    </recommendedName>
    <alternativeName>
        <fullName evidence="13">ATP synthase F(0) sector subunit b</fullName>
    </alternativeName>
    <alternativeName>
        <fullName evidence="13">ATPase subunit I</fullName>
    </alternativeName>
    <alternativeName>
        <fullName evidence="13">F-type ATPase subunit b</fullName>
        <shortName evidence="13">F-ATPase subunit b</shortName>
    </alternativeName>
</protein>
<feature type="signal peptide" evidence="16">
    <location>
        <begin position="1"/>
        <end position="27"/>
    </location>
</feature>
<keyword evidence="7 13" id="KW-0406">Ion transport</keyword>
<feature type="chain" id="PRO_5015637152" description="ATP synthase subunit b" evidence="16">
    <location>
        <begin position="28"/>
        <end position="238"/>
    </location>
</feature>
<dbReference type="InterPro" id="IPR050059">
    <property type="entry name" value="ATP_synthase_B_chain"/>
</dbReference>
<evidence type="ECO:0000256" key="4">
    <source>
        <dbReference type="ARBA" id="ARBA00022692"/>
    </source>
</evidence>
<dbReference type="EMBL" id="PVNL01000091">
    <property type="protein sequence ID" value="PRQ05662.1"/>
    <property type="molecule type" value="Genomic_DNA"/>
</dbReference>
<dbReference type="RefSeq" id="WP_106091364.1">
    <property type="nucleotide sequence ID" value="NZ_PVNL01000091.1"/>
</dbReference>
<dbReference type="InterPro" id="IPR002146">
    <property type="entry name" value="ATP_synth_b/b'su_bac/chlpt"/>
</dbReference>
<keyword evidence="6 13" id="KW-1133">Transmembrane helix</keyword>
<evidence type="ECO:0000256" key="2">
    <source>
        <dbReference type="ARBA" id="ARBA00022448"/>
    </source>
</evidence>
<comment type="caution">
    <text evidence="17">The sequence shown here is derived from an EMBL/GenBank/DDBJ whole genome shotgun (WGS) entry which is preliminary data.</text>
</comment>
<evidence type="ECO:0000256" key="15">
    <source>
        <dbReference type="SAM" id="Coils"/>
    </source>
</evidence>
<evidence type="ECO:0000313" key="18">
    <source>
        <dbReference type="Proteomes" id="UP000238823"/>
    </source>
</evidence>
<dbReference type="GO" id="GO:0005886">
    <property type="term" value="C:plasma membrane"/>
    <property type="evidence" value="ECO:0007669"/>
    <property type="project" value="UniProtKB-SubCell"/>
</dbReference>
<proteinExistence type="inferred from homology"/>
<evidence type="ECO:0000256" key="9">
    <source>
        <dbReference type="ARBA" id="ARBA00023310"/>
    </source>
</evidence>
<comment type="subunit">
    <text evidence="13">F-type ATPases have 2 components, F(1) - the catalytic core - and F(0) - the membrane proton channel. F(1) has five subunits: alpha(3), beta(3), gamma(1), delta(1), epsilon(1). F(0) has three main subunits: a(1), b(2) and c(10-14). The alpha and beta chains form an alternating ring which encloses part of the gamma chain. F(1) is attached to F(0) by a central stalk formed by the gamma and epsilon chains, while a peripheral stalk is formed by the delta and b chains.</text>
</comment>
<comment type="function">
    <text evidence="11">Component of the F(0) channel, it forms part of the peripheral stalk, linking F(1) to F(0). The b'-subunit is a diverged and duplicated form of b found in plants and photosynthetic bacteria.</text>
</comment>
<comment type="function">
    <text evidence="10 13">F(1)F(0) ATP synthase produces ATP from ADP in the presence of a proton or sodium gradient. F-type ATPases consist of two structural domains, F(1) containing the extramembraneous catalytic core and F(0) containing the membrane proton channel, linked together by a central stalk and a peripheral stalk. During catalysis, ATP synthesis in the catalytic domain of F(1) is coupled via a rotary mechanism of the central stalk subunits to proton translocation.</text>
</comment>
<evidence type="ECO:0000256" key="3">
    <source>
        <dbReference type="ARBA" id="ARBA00022547"/>
    </source>
</evidence>
<evidence type="ECO:0000256" key="13">
    <source>
        <dbReference type="HAMAP-Rule" id="MF_01398"/>
    </source>
</evidence>
<feature type="coiled-coil region" evidence="15">
    <location>
        <begin position="111"/>
        <end position="145"/>
    </location>
</feature>
<evidence type="ECO:0000256" key="5">
    <source>
        <dbReference type="ARBA" id="ARBA00022781"/>
    </source>
</evidence>
<dbReference type="CDD" id="cd06503">
    <property type="entry name" value="ATP-synt_Fo_b"/>
    <property type="match status" value="1"/>
</dbReference>
<keyword evidence="2 13" id="KW-0813">Transport</keyword>
<evidence type="ECO:0000313" key="17">
    <source>
        <dbReference type="EMBL" id="PRQ05662.1"/>
    </source>
</evidence>
<dbReference type="AlphaFoldDB" id="A0A2S9YKT9"/>
<keyword evidence="15" id="KW-0175">Coiled coil</keyword>
<evidence type="ECO:0000256" key="14">
    <source>
        <dbReference type="RuleBase" id="RU003848"/>
    </source>
</evidence>
<dbReference type="PANTHER" id="PTHR33445">
    <property type="entry name" value="ATP SYNTHASE SUBUNIT B', CHLOROPLASTIC"/>
    <property type="match status" value="1"/>
</dbReference>
<evidence type="ECO:0000256" key="12">
    <source>
        <dbReference type="ARBA" id="ARBA00037847"/>
    </source>
</evidence>
<dbReference type="GO" id="GO:0046933">
    <property type="term" value="F:proton-transporting ATP synthase activity, rotational mechanism"/>
    <property type="evidence" value="ECO:0007669"/>
    <property type="project" value="UniProtKB-UniRule"/>
</dbReference>
<evidence type="ECO:0000256" key="16">
    <source>
        <dbReference type="SAM" id="SignalP"/>
    </source>
</evidence>
<sequence length="238" mass="25409">MSAIRKRTLGVAAFVLVWLAPLGAALASPPHPEGAEAGPEAAHGAAHGAEHAGGIKWLGDGFLGGPGEDGRTGFIIILINFVVLMLVLNKLLFRSLRRSNAEASDVIRLELERATKARAEAEALVLEYETKLAALESEIVEIREHAKLSAEAEHARILVEAGEQAEKIKLAATRAAEREAARFRVELEREIVDQAMSRAEAAIRASFGGPDQRRLVDAWVEEVTAARIGQTSASGGAN</sequence>
<comment type="similarity">
    <text evidence="1 13 14">Belongs to the ATPase B chain family.</text>
</comment>
<dbReference type="OrthoDB" id="5520465at2"/>
<accession>A0A2S9YKT9</accession>
<name>A0A2S9YKT9_9BACT</name>
<comment type="subcellular location">
    <subcellularLocation>
        <location evidence="13">Cell membrane</location>
        <topology evidence="13">Single-pass membrane protein</topology>
    </subcellularLocation>
    <subcellularLocation>
        <location evidence="12">Endomembrane system</location>
        <topology evidence="12">Single-pass membrane protein</topology>
    </subcellularLocation>
</comment>
<keyword evidence="5 13" id="KW-0375">Hydrogen ion transport</keyword>
<keyword evidence="13" id="KW-1003">Cell membrane</keyword>
<dbReference type="GO" id="GO:0012505">
    <property type="term" value="C:endomembrane system"/>
    <property type="evidence" value="ECO:0007669"/>
    <property type="project" value="UniProtKB-SubCell"/>
</dbReference>
<evidence type="ECO:0000256" key="11">
    <source>
        <dbReference type="ARBA" id="ARBA00025614"/>
    </source>
</evidence>
<keyword evidence="16" id="KW-0732">Signal</keyword>
<keyword evidence="8 13" id="KW-0472">Membrane</keyword>
<keyword evidence="9 13" id="KW-0066">ATP synthesis</keyword>
<reference evidence="17 18" key="1">
    <citation type="submission" date="2018-03" db="EMBL/GenBank/DDBJ databases">
        <title>Draft Genome Sequences of the Obligatory Marine Myxobacteria Enhygromyxa salina SWB007.</title>
        <authorList>
            <person name="Poehlein A."/>
            <person name="Moghaddam J.A."/>
            <person name="Harms H."/>
            <person name="Alanjari M."/>
            <person name="Koenig G.M."/>
            <person name="Daniel R."/>
            <person name="Schaeberle T.F."/>
        </authorList>
    </citation>
    <scope>NUCLEOTIDE SEQUENCE [LARGE SCALE GENOMIC DNA]</scope>
    <source>
        <strain evidence="17 18">SWB007</strain>
    </source>
</reference>
<evidence type="ECO:0000256" key="1">
    <source>
        <dbReference type="ARBA" id="ARBA00005513"/>
    </source>
</evidence>
<evidence type="ECO:0000256" key="6">
    <source>
        <dbReference type="ARBA" id="ARBA00022989"/>
    </source>
</evidence>
<dbReference type="Pfam" id="PF00430">
    <property type="entry name" value="ATP-synt_B"/>
    <property type="match status" value="1"/>
</dbReference>
<dbReference type="Proteomes" id="UP000238823">
    <property type="component" value="Unassembled WGS sequence"/>
</dbReference>
<feature type="transmembrane region" description="Helical" evidence="13">
    <location>
        <begin position="73"/>
        <end position="93"/>
    </location>
</feature>
<evidence type="ECO:0000256" key="7">
    <source>
        <dbReference type="ARBA" id="ARBA00023065"/>
    </source>
</evidence>
<gene>
    <name evidence="17" type="primary">atpF_2</name>
    <name evidence="13" type="synonym">atpF</name>
    <name evidence="17" type="ORF">ENSA7_44310</name>
</gene>
<keyword evidence="4 13" id="KW-0812">Transmembrane</keyword>
<evidence type="ECO:0000256" key="10">
    <source>
        <dbReference type="ARBA" id="ARBA00025198"/>
    </source>
</evidence>
<dbReference type="HAMAP" id="MF_01398">
    <property type="entry name" value="ATP_synth_b_bprime"/>
    <property type="match status" value="1"/>
</dbReference>
<evidence type="ECO:0000256" key="8">
    <source>
        <dbReference type="ARBA" id="ARBA00023136"/>
    </source>
</evidence>
<dbReference type="GO" id="GO:0046961">
    <property type="term" value="F:proton-transporting ATPase activity, rotational mechanism"/>
    <property type="evidence" value="ECO:0007669"/>
    <property type="project" value="TreeGrafter"/>
</dbReference>
<organism evidence="17 18">
    <name type="scientific">Enhygromyxa salina</name>
    <dbReference type="NCBI Taxonomy" id="215803"/>
    <lineage>
        <taxon>Bacteria</taxon>
        <taxon>Pseudomonadati</taxon>
        <taxon>Myxococcota</taxon>
        <taxon>Polyangia</taxon>
        <taxon>Nannocystales</taxon>
        <taxon>Nannocystaceae</taxon>
        <taxon>Enhygromyxa</taxon>
    </lineage>
</organism>